<proteinExistence type="predicted"/>
<dbReference type="InterPro" id="IPR006140">
    <property type="entry name" value="D-isomer_DH_NAD-bd"/>
</dbReference>
<organism evidence="4 5">
    <name type="scientific">Emiliania huxleyi (strain CCMP1516)</name>
    <dbReference type="NCBI Taxonomy" id="280463"/>
    <lineage>
        <taxon>Eukaryota</taxon>
        <taxon>Haptista</taxon>
        <taxon>Haptophyta</taxon>
        <taxon>Prymnesiophyceae</taxon>
        <taxon>Isochrysidales</taxon>
        <taxon>Noelaerhabdaceae</taxon>
        <taxon>Emiliania</taxon>
    </lineage>
</organism>
<dbReference type="PANTHER" id="PTHR10996">
    <property type="entry name" value="2-HYDROXYACID DEHYDROGENASE-RELATED"/>
    <property type="match status" value="1"/>
</dbReference>
<dbReference type="GO" id="GO:0030267">
    <property type="term" value="F:glyoxylate reductase (NADPH) activity"/>
    <property type="evidence" value="ECO:0007669"/>
    <property type="project" value="TreeGrafter"/>
</dbReference>
<evidence type="ECO:0000256" key="2">
    <source>
        <dbReference type="ARBA" id="ARBA00023027"/>
    </source>
</evidence>
<dbReference type="Gene3D" id="3.40.50.720">
    <property type="entry name" value="NAD(P)-binding Rossmann-like Domain"/>
    <property type="match status" value="1"/>
</dbReference>
<dbReference type="Pfam" id="PF02826">
    <property type="entry name" value="2-Hacid_dh_C"/>
    <property type="match status" value="1"/>
</dbReference>
<reference evidence="4" key="2">
    <citation type="submission" date="2024-10" db="UniProtKB">
        <authorList>
            <consortium name="EnsemblProtists"/>
        </authorList>
    </citation>
    <scope>IDENTIFICATION</scope>
</reference>
<dbReference type="GO" id="GO:0016618">
    <property type="term" value="F:hydroxypyruvate reductase [NAD(P)H] activity"/>
    <property type="evidence" value="ECO:0007669"/>
    <property type="project" value="TreeGrafter"/>
</dbReference>
<name>A0A0D3KI51_EMIH1</name>
<dbReference type="EnsemblProtists" id="EOD35436">
    <property type="protein sequence ID" value="EOD35436"/>
    <property type="gene ID" value="EMIHUDRAFT_449219"/>
</dbReference>
<dbReference type="OMA" id="HNIHHNA"/>
<keyword evidence="5" id="KW-1185">Reference proteome</keyword>
<keyword evidence="1" id="KW-0560">Oxidoreductase</keyword>
<dbReference type="InterPro" id="IPR036291">
    <property type="entry name" value="NAD(P)-bd_dom_sf"/>
</dbReference>
<evidence type="ECO:0000259" key="3">
    <source>
        <dbReference type="Pfam" id="PF02826"/>
    </source>
</evidence>
<accession>A0A0D3KI51</accession>
<dbReference type="HOGENOM" id="CLU_019796_1_0_1"/>
<dbReference type="Proteomes" id="UP000013827">
    <property type="component" value="Unassembled WGS sequence"/>
</dbReference>
<dbReference type="STRING" id="2903.R1FIR2"/>
<protein>
    <recommendedName>
        <fullName evidence="3">D-isomer specific 2-hydroxyacid dehydrogenase NAD-binding domain-containing protein</fullName>
    </recommendedName>
</protein>
<evidence type="ECO:0000256" key="1">
    <source>
        <dbReference type="ARBA" id="ARBA00023002"/>
    </source>
</evidence>
<dbReference type="eggNOG" id="KOG0069">
    <property type="taxonomic scope" value="Eukaryota"/>
</dbReference>
<keyword evidence="2" id="KW-0520">NAD</keyword>
<dbReference type="GO" id="GO:0051287">
    <property type="term" value="F:NAD binding"/>
    <property type="evidence" value="ECO:0007669"/>
    <property type="project" value="InterPro"/>
</dbReference>
<feature type="domain" description="D-isomer specific 2-hydroxyacid dehydrogenase NAD-binding" evidence="3">
    <location>
        <begin position="150"/>
        <end position="340"/>
    </location>
</feature>
<dbReference type="GO" id="GO:0005829">
    <property type="term" value="C:cytosol"/>
    <property type="evidence" value="ECO:0007669"/>
    <property type="project" value="TreeGrafter"/>
</dbReference>
<dbReference type="SUPFAM" id="SSF51735">
    <property type="entry name" value="NAD(P)-binding Rossmann-fold domains"/>
    <property type="match status" value="1"/>
</dbReference>
<dbReference type="PaxDb" id="2903-EOD35436"/>
<dbReference type="RefSeq" id="XP_005787865.1">
    <property type="nucleotide sequence ID" value="XM_005787808.1"/>
</dbReference>
<dbReference type="AlphaFoldDB" id="A0A0D3KI51"/>
<reference evidence="5" key="1">
    <citation type="journal article" date="2013" name="Nature">
        <title>Pan genome of the phytoplankton Emiliania underpins its global distribution.</title>
        <authorList>
            <person name="Read B.A."/>
            <person name="Kegel J."/>
            <person name="Klute M.J."/>
            <person name="Kuo A."/>
            <person name="Lefebvre S.C."/>
            <person name="Maumus F."/>
            <person name="Mayer C."/>
            <person name="Miller J."/>
            <person name="Monier A."/>
            <person name="Salamov A."/>
            <person name="Young J."/>
            <person name="Aguilar M."/>
            <person name="Claverie J.M."/>
            <person name="Frickenhaus S."/>
            <person name="Gonzalez K."/>
            <person name="Herman E.K."/>
            <person name="Lin Y.C."/>
            <person name="Napier J."/>
            <person name="Ogata H."/>
            <person name="Sarno A.F."/>
            <person name="Shmutz J."/>
            <person name="Schroeder D."/>
            <person name="de Vargas C."/>
            <person name="Verret F."/>
            <person name="von Dassow P."/>
            <person name="Valentin K."/>
            <person name="Van de Peer Y."/>
            <person name="Wheeler G."/>
            <person name="Dacks J.B."/>
            <person name="Delwiche C.F."/>
            <person name="Dyhrman S.T."/>
            <person name="Glockner G."/>
            <person name="John U."/>
            <person name="Richards T."/>
            <person name="Worden A.Z."/>
            <person name="Zhang X."/>
            <person name="Grigoriev I.V."/>
            <person name="Allen A.E."/>
            <person name="Bidle K."/>
            <person name="Borodovsky M."/>
            <person name="Bowler C."/>
            <person name="Brownlee C."/>
            <person name="Cock J.M."/>
            <person name="Elias M."/>
            <person name="Gladyshev V.N."/>
            <person name="Groth M."/>
            <person name="Guda C."/>
            <person name="Hadaegh A."/>
            <person name="Iglesias-Rodriguez M.D."/>
            <person name="Jenkins J."/>
            <person name="Jones B.M."/>
            <person name="Lawson T."/>
            <person name="Leese F."/>
            <person name="Lindquist E."/>
            <person name="Lobanov A."/>
            <person name="Lomsadze A."/>
            <person name="Malik S.B."/>
            <person name="Marsh M.E."/>
            <person name="Mackinder L."/>
            <person name="Mock T."/>
            <person name="Mueller-Roeber B."/>
            <person name="Pagarete A."/>
            <person name="Parker M."/>
            <person name="Probert I."/>
            <person name="Quesneville H."/>
            <person name="Raines C."/>
            <person name="Rensing S.A."/>
            <person name="Riano-Pachon D.M."/>
            <person name="Richier S."/>
            <person name="Rokitta S."/>
            <person name="Shiraiwa Y."/>
            <person name="Soanes D.M."/>
            <person name="van der Giezen M."/>
            <person name="Wahlund T.M."/>
            <person name="Williams B."/>
            <person name="Wilson W."/>
            <person name="Wolfe G."/>
            <person name="Wurch L.L."/>
        </authorList>
    </citation>
    <scope>NUCLEOTIDE SEQUENCE</scope>
</reference>
<dbReference type="KEGG" id="ehx:EMIHUDRAFT_449219"/>
<dbReference type="PANTHER" id="PTHR10996:SF178">
    <property type="entry name" value="2-HYDROXYACID DEHYDROGENASE YGL185C-RELATED"/>
    <property type="match status" value="1"/>
</dbReference>
<sequence>MKTARMAPAGLAATVAAAAAVAAYTWRRRQHARRRLRAHCWWDVPPGLLAVLETSVDVSTVELTVGASGCPSDVEVCVFPNAAWEARVDVDGLASLASLVAIVVPYAGIMPKHLDRLRAILGGRLGSTGEGGVALHNLHHNGPITAEMAIALLLAAAKRLIPADRRIRQHDWRPRGLPFAGAQVDPPEPMVMLDGRTALVLGLGGVGSRVAAVCAALGMAVLATKRSARLGGEGGGSGIEVHPPGALRELLPRADALLVCLPGTEETRGLIGAEELALLPRHAVVVNHALYAALREGRLHGAGLDVWWSYPATYEEALCTPPSAFPYGELDRVVLSPHRGGGIGVADLELARMRRIGEMLSAAGRDGVERMPHRWDFGLGY</sequence>
<dbReference type="GeneID" id="17280706"/>
<evidence type="ECO:0000313" key="4">
    <source>
        <dbReference type="EnsemblProtists" id="EOD35436"/>
    </source>
</evidence>
<dbReference type="InterPro" id="IPR050223">
    <property type="entry name" value="D-isomer_2-hydroxyacid_DH"/>
</dbReference>
<evidence type="ECO:0000313" key="5">
    <source>
        <dbReference type="Proteomes" id="UP000013827"/>
    </source>
</evidence>